<dbReference type="SUPFAM" id="SSF52266">
    <property type="entry name" value="SGNH hydrolase"/>
    <property type="match status" value="1"/>
</dbReference>
<proteinExistence type="predicted"/>
<comment type="caution">
    <text evidence="4">The sequence shown here is derived from an EMBL/GenBank/DDBJ whole genome shotgun (WGS) entry which is preliminary data.</text>
</comment>
<accession>A0A562SIN2</accession>
<dbReference type="GO" id="GO:0016788">
    <property type="term" value="F:hydrolase activity, acting on ester bonds"/>
    <property type="evidence" value="ECO:0007669"/>
    <property type="project" value="UniProtKB-ARBA"/>
</dbReference>
<dbReference type="Gene3D" id="2.60.120.260">
    <property type="entry name" value="Galactose-binding domain-like"/>
    <property type="match status" value="1"/>
</dbReference>
<dbReference type="Pfam" id="PF14607">
    <property type="entry name" value="GxDLY"/>
    <property type="match status" value="1"/>
</dbReference>
<keyword evidence="1" id="KW-0732">Signal</keyword>
<name>A0A562SIN2_CHIJA</name>
<feature type="domain" description="SGNH hydrolase-type esterase N-terminal" evidence="3">
    <location>
        <begin position="31"/>
        <end position="171"/>
    </location>
</feature>
<evidence type="ECO:0000256" key="1">
    <source>
        <dbReference type="SAM" id="SignalP"/>
    </source>
</evidence>
<dbReference type="InterPro" id="IPR032740">
    <property type="entry name" value="GxDLY"/>
</dbReference>
<feature type="signal peptide" evidence="1">
    <location>
        <begin position="1"/>
        <end position="26"/>
    </location>
</feature>
<reference evidence="4 5" key="1">
    <citation type="journal article" date="2013" name="Stand. Genomic Sci.">
        <title>Genomic Encyclopedia of Type Strains, Phase I: The one thousand microbial genomes (KMG-I) project.</title>
        <authorList>
            <person name="Kyrpides N.C."/>
            <person name="Woyke T."/>
            <person name="Eisen J.A."/>
            <person name="Garrity G."/>
            <person name="Lilburn T.G."/>
            <person name="Beck B.J."/>
            <person name="Whitman W.B."/>
            <person name="Hugenholtz P."/>
            <person name="Klenk H.P."/>
        </authorList>
    </citation>
    <scope>NUCLEOTIDE SEQUENCE [LARGE SCALE GENOMIC DNA]</scope>
    <source>
        <strain evidence="4 5">DSM 13484</strain>
    </source>
</reference>
<feature type="domain" description="SGNH hydrolase-type esterase" evidence="2">
    <location>
        <begin position="184"/>
        <end position="360"/>
    </location>
</feature>
<evidence type="ECO:0000313" key="5">
    <source>
        <dbReference type="Proteomes" id="UP000316778"/>
    </source>
</evidence>
<dbReference type="InterPro" id="IPR051532">
    <property type="entry name" value="Ester_Hydrolysis_Enzymes"/>
</dbReference>
<evidence type="ECO:0000259" key="2">
    <source>
        <dbReference type="Pfam" id="PF14606"/>
    </source>
</evidence>
<dbReference type="EMBL" id="VLLG01000008">
    <property type="protein sequence ID" value="TWI80973.1"/>
    <property type="molecule type" value="Genomic_DNA"/>
</dbReference>
<keyword evidence="5" id="KW-1185">Reference proteome</keyword>
<dbReference type="Gene3D" id="3.40.50.1110">
    <property type="entry name" value="SGNH hydrolase"/>
    <property type="match status" value="1"/>
</dbReference>
<dbReference type="InterPro" id="IPR036514">
    <property type="entry name" value="SGNH_hydro_sf"/>
</dbReference>
<dbReference type="PANTHER" id="PTHR30383:SF29">
    <property type="entry name" value="SGNH HYDROLASE-TYPE ESTERASE DOMAIN-CONTAINING PROTEIN"/>
    <property type="match status" value="1"/>
</dbReference>
<protein>
    <submittedName>
        <fullName evidence="4">Lysophospholipase L1-like esterase</fullName>
    </submittedName>
</protein>
<dbReference type="PANTHER" id="PTHR30383">
    <property type="entry name" value="THIOESTERASE 1/PROTEASE 1/LYSOPHOSPHOLIPASE L1"/>
    <property type="match status" value="1"/>
</dbReference>
<gene>
    <name evidence="4" type="ORF">LX66_5578</name>
</gene>
<dbReference type="Pfam" id="PF14606">
    <property type="entry name" value="Lipase_GDSL_3"/>
    <property type="match status" value="1"/>
</dbReference>
<sequence>MYPLVKTCCRWLVLYAILFAATPTFSQDSIRYTDAASLLLTGKAKATREAYQRMDSAETRGMPAVIRTLARRSAGIAVLFETNSNIIRVRWKLAGEVYLPNMTPIGHSGLDLYCLKAGKWQFVSVARPARGTDQDQVIIQHMDSSMKQFMLYLPLYNSVEALQIGVQSDALIRTPLQPGINKDKRIVIYGSSVVQGASASRPGMAYPALLQRRTGYDVINLGFSGSAKMEAAMAVYLATVPADCYVLDCIPNPTPDLIRERAYPFIKYLREHQPAVPIILVETVFRQNGYWDRQLGQKVEKQNEETRKTYERLLQEGHRHIYYIRSAALIGDDHEATIDGIHLTDLGFSRISDALMPVIRKAMREEKGF</sequence>
<dbReference type="InterPro" id="IPR013830">
    <property type="entry name" value="SGNH_hydro"/>
</dbReference>
<organism evidence="4 5">
    <name type="scientific">Chitinophaga japonensis</name>
    <name type="common">Flexibacter japonensis</name>
    <dbReference type="NCBI Taxonomy" id="104662"/>
    <lineage>
        <taxon>Bacteria</taxon>
        <taxon>Pseudomonadati</taxon>
        <taxon>Bacteroidota</taxon>
        <taxon>Chitinophagia</taxon>
        <taxon>Chitinophagales</taxon>
        <taxon>Chitinophagaceae</taxon>
        <taxon>Chitinophaga</taxon>
    </lineage>
</organism>
<dbReference type="Proteomes" id="UP000316778">
    <property type="component" value="Unassembled WGS sequence"/>
</dbReference>
<evidence type="ECO:0000313" key="4">
    <source>
        <dbReference type="EMBL" id="TWI80973.1"/>
    </source>
</evidence>
<evidence type="ECO:0000259" key="3">
    <source>
        <dbReference type="Pfam" id="PF14607"/>
    </source>
</evidence>
<feature type="chain" id="PRO_5022090455" evidence="1">
    <location>
        <begin position="27"/>
        <end position="369"/>
    </location>
</feature>
<dbReference type="AlphaFoldDB" id="A0A562SIN2"/>